<keyword evidence="2" id="KW-1185">Reference proteome</keyword>
<feature type="non-terminal residue" evidence="1">
    <location>
        <position position="1"/>
    </location>
</feature>
<proteinExistence type="predicted"/>
<evidence type="ECO:0000313" key="2">
    <source>
        <dbReference type="Proteomes" id="UP000308600"/>
    </source>
</evidence>
<protein>
    <submittedName>
        <fullName evidence="1">Uncharacterized protein</fullName>
    </submittedName>
</protein>
<organism evidence="1 2">
    <name type="scientific">Pluteus cervinus</name>
    <dbReference type="NCBI Taxonomy" id="181527"/>
    <lineage>
        <taxon>Eukaryota</taxon>
        <taxon>Fungi</taxon>
        <taxon>Dikarya</taxon>
        <taxon>Basidiomycota</taxon>
        <taxon>Agaricomycotina</taxon>
        <taxon>Agaricomycetes</taxon>
        <taxon>Agaricomycetidae</taxon>
        <taxon>Agaricales</taxon>
        <taxon>Pluteineae</taxon>
        <taxon>Pluteaceae</taxon>
        <taxon>Pluteus</taxon>
    </lineage>
</organism>
<name>A0ACD3AZC2_9AGAR</name>
<reference evidence="1 2" key="1">
    <citation type="journal article" date="2019" name="Nat. Ecol. Evol.">
        <title>Megaphylogeny resolves global patterns of mushroom evolution.</title>
        <authorList>
            <person name="Varga T."/>
            <person name="Krizsan K."/>
            <person name="Foldi C."/>
            <person name="Dima B."/>
            <person name="Sanchez-Garcia M."/>
            <person name="Sanchez-Ramirez S."/>
            <person name="Szollosi G.J."/>
            <person name="Szarkandi J.G."/>
            <person name="Papp V."/>
            <person name="Albert L."/>
            <person name="Andreopoulos W."/>
            <person name="Angelini C."/>
            <person name="Antonin V."/>
            <person name="Barry K.W."/>
            <person name="Bougher N.L."/>
            <person name="Buchanan P."/>
            <person name="Buyck B."/>
            <person name="Bense V."/>
            <person name="Catcheside P."/>
            <person name="Chovatia M."/>
            <person name="Cooper J."/>
            <person name="Damon W."/>
            <person name="Desjardin D."/>
            <person name="Finy P."/>
            <person name="Geml J."/>
            <person name="Haridas S."/>
            <person name="Hughes K."/>
            <person name="Justo A."/>
            <person name="Karasinski D."/>
            <person name="Kautmanova I."/>
            <person name="Kiss B."/>
            <person name="Kocsube S."/>
            <person name="Kotiranta H."/>
            <person name="LaButti K.M."/>
            <person name="Lechner B.E."/>
            <person name="Liimatainen K."/>
            <person name="Lipzen A."/>
            <person name="Lukacs Z."/>
            <person name="Mihaltcheva S."/>
            <person name="Morgado L.N."/>
            <person name="Niskanen T."/>
            <person name="Noordeloos M.E."/>
            <person name="Ohm R.A."/>
            <person name="Ortiz-Santana B."/>
            <person name="Ovrebo C."/>
            <person name="Racz N."/>
            <person name="Riley R."/>
            <person name="Savchenko A."/>
            <person name="Shiryaev A."/>
            <person name="Soop K."/>
            <person name="Spirin V."/>
            <person name="Szebenyi C."/>
            <person name="Tomsovsky M."/>
            <person name="Tulloss R.E."/>
            <person name="Uehling J."/>
            <person name="Grigoriev I.V."/>
            <person name="Vagvolgyi C."/>
            <person name="Papp T."/>
            <person name="Martin F.M."/>
            <person name="Miettinen O."/>
            <person name="Hibbett D.S."/>
            <person name="Nagy L.G."/>
        </authorList>
    </citation>
    <scope>NUCLEOTIDE SEQUENCE [LARGE SCALE GENOMIC DNA]</scope>
    <source>
        <strain evidence="1 2">NL-1719</strain>
    </source>
</reference>
<dbReference type="EMBL" id="ML208309">
    <property type="protein sequence ID" value="TFK70664.1"/>
    <property type="molecule type" value="Genomic_DNA"/>
</dbReference>
<evidence type="ECO:0000313" key="1">
    <source>
        <dbReference type="EMBL" id="TFK70664.1"/>
    </source>
</evidence>
<accession>A0ACD3AZC2</accession>
<dbReference type="Proteomes" id="UP000308600">
    <property type="component" value="Unassembled WGS sequence"/>
</dbReference>
<gene>
    <name evidence="1" type="ORF">BDN72DRAFT_838613</name>
</gene>
<sequence>MSSFPAEIIGNFILHINEDTERIENLLSCSLVSHTWCSFAQPFLYNRVVLNVRQEEKSLRLVNLLSQSPHIRVYIRRFAITGLSTSGPPIPTFGALPSLQMLKIESYIRRYDFLAHEEGLASLSSLLGSKCLTTLLLVDIENFPVQLLRQCLALQHLAIRHVTFSMSGLDADNRWRLPLKSFTISTGYVRAPASATINWFLSPACLFDLSQLETFIGLDRSGTDELYDVHCRFIAHVSSSLKTVLIAPQNLSSEVGRPNPLVSLEPQRLRNISSITILVTQDPFDGLNTLPWVIALLSGLPNPETLHDLTLFCDLWDHDQSDFTFHSKGWKELDVLLIRFHNLERVHVECFDETDEQIAKDLVSWLFSQLSASQGRGILSIKCSDHRWYWNNMEI</sequence>